<proteinExistence type="predicted"/>
<feature type="compositionally biased region" description="Basic and acidic residues" evidence="1">
    <location>
        <begin position="1"/>
        <end position="19"/>
    </location>
</feature>
<dbReference type="Proteomes" id="UP000308768">
    <property type="component" value="Unassembled WGS sequence"/>
</dbReference>
<dbReference type="EMBL" id="NAJN01003098">
    <property type="protein sequence ID" value="TKA43961.1"/>
    <property type="molecule type" value="Genomic_DNA"/>
</dbReference>
<feature type="region of interest" description="Disordered" evidence="1">
    <location>
        <begin position="1"/>
        <end position="96"/>
    </location>
</feature>
<feature type="compositionally biased region" description="Basic and acidic residues" evidence="1">
    <location>
        <begin position="68"/>
        <end position="80"/>
    </location>
</feature>
<reference evidence="2 3" key="1">
    <citation type="submission" date="2017-03" db="EMBL/GenBank/DDBJ databases">
        <title>Genomes of endolithic fungi from Antarctica.</title>
        <authorList>
            <person name="Coleine C."/>
            <person name="Masonjones S."/>
            <person name="Stajich J.E."/>
        </authorList>
    </citation>
    <scope>NUCLEOTIDE SEQUENCE [LARGE SCALE GENOMIC DNA]</scope>
    <source>
        <strain evidence="2 3">CCFEE 5187</strain>
    </source>
</reference>
<protein>
    <submittedName>
        <fullName evidence="2">Uncharacterized protein</fullName>
    </submittedName>
</protein>
<comment type="caution">
    <text evidence="2">The sequence shown here is derived from an EMBL/GenBank/DDBJ whole genome shotgun (WGS) entry which is preliminary data.</text>
</comment>
<feature type="non-terminal residue" evidence="2">
    <location>
        <position position="1"/>
    </location>
</feature>
<accession>A0A4U0V5F0</accession>
<evidence type="ECO:0000313" key="3">
    <source>
        <dbReference type="Proteomes" id="UP000308768"/>
    </source>
</evidence>
<organism evidence="2 3">
    <name type="scientific">Cryomyces minteri</name>
    <dbReference type="NCBI Taxonomy" id="331657"/>
    <lineage>
        <taxon>Eukaryota</taxon>
        <taxon>Fungi</taxon>
        <taxon>Dikarya</taxon>
        <taxon>Ascomycota</taxon>
        <taxon>Pezizomycotina</taxon>
        <taxon>Dothideomycetes</taxon>
        <taxon>Dothideomycetes incertae sedis</taxon>
        <taxon>Cryomyces</taxon>
    </lineage>
</organism>
<evidence type="ECO:0000256" key="1">
    <source>
        <dbReference type="SAM" id="MobiDB-lite"/>
    </source>
</evidence>
<sequence>DREVKARERSKAVDQERKQLLPGNDNAQYAKEAAKSSGSRKRKRDDSVPVRPPAVLPSTTSTTTARDPATEKLAKREKIIARKRMTRRARKKGTTA</sequence>
<keyword evidence="3" id="KW-1185">Reference proteome</keyword>
<feature type="compositionally biased region" description="Basic residues" evidence="1">
    <location>
        <begin position="81"/>
        <end position="96"/>
    </location>
</feature>
<dbReference type="AlphaFoldDB" id="A0A4U0V5F0"/>
<evidence type="ECO:0000313" key="2">
    <source>
        <dbReference type="EMBL" id="TKA43961.1"/>
    </source>
</evidence>
<name>A0A4U0V5F0_9PEZI</name>
<gene>
    <name evidence="2" type="ORF">B0A49_12791</name>
</gene>